<dbReference type="InterPro" id="IPR001387">
    <property type="entry name" value="Cro/C1-type_HTH"/>
</dbReference>
<organism evidence="2 3">
    <name type="scientific">Chitiniphilus shinanonensis</name>
    <dbReference type="NCBI Taxonomy" id="553088"/>
    <lineage>
        <taxon>Bacteria</taxon>
        <taxon>Pseudomonadati</taxon>
        <taxon>Pseudomonadota</taxon>
        <taxon>Betaproteobacteria</taxon>
        <taxon>Neisseriales</taxon>
        <taxon>Chitinibacteraceae</taxon>
        <taxon>Chitiniphilus</taxon>
    </lineage>
</organism>
<evidence type="ECO:0000259" key="1">
    <source>
        <dbReference type="PROSITE" id="PS50943"/>
    </source>
</evidence>
<feature type="domain" description="HTH cro/C1-type" evidence="1">
    <location>
        <begin position="11"/>
        <end position="64"/>
    </location>
</feature>
<dbReference type="RefSeq" id="WP_018748636.1">
    <property type="nucleotide sequence ID" value="NZ_BSOZ01000022.1"/>
</dbReference>
<dbReference type="Proteomes" id="UP001156836">
    <property type="component" value="Unassembled WGS sequence"/>
</dbReference>
<gene>
    <name evidence="2" type="ORF">GCM10007860_17950</name>
</gene>
<dbReference type="SUPFAM" id="SSF47413">
    <property type="entry name" value="lambda repressor-like DNA-binding domains"/>
    <property type="match status" value="1"/>
</dbReference>
<accession>A0ABQ6BSR0</accession>
<dbReference type="EMBL" id="BSOZ01000022">
    <property type="protein sequence ID" value="GLS04648.1"/>
    <property type="molecule type" value="Genomic_DNA"/>
</dbReference>
<evidence type="ECO:0000313" key="2">
    <source>
        <dbReference type="EMBL" id="GLS04648.1"/>
    </source>
</evidence>
<dbReference type="Pfam" id="PF13443">
    <property type="entry name" value="HTH_26"/>
    <property type="match status" value="1"/>
</dbReference>
<dbReference type="CDD" id="cd00093">
    <property type="entry name" value="HTH_XRE"/>
    <property type="match status" value="1"/>
</dbReference>
<dbReference type="PROSITE" id="PS50943">
    <property type="entry name" value="HTH_CROC1"/>
    <property type="match status" value="1"/>
</dbReference>
<evidence type="ECO:0000313" key="3">
    <source>
        <dbReference type="Proteomes" id="UP001156836"/>
    </source>
</evidence>
<dbReference type="Gene3D" id="1.10.260.40">
    <property type="entry name" value="lambda repressor-like DNA-binding domains"/>
    <property type="match status" value="1"/>
</dbReference>
<proteinExistence type="predicted"/>
<reference evidence="3" key="1">
    <citation type="journal article" date="2019" name="Int. J. Syst. Evol. Microbiol.">
        <title>The Global Catalogue of Microorganisms (GCM) 10K type strain sequencing project: providing services to taxonomists for standard genome sequencing and annotation.</title>
        <authorList>
            <consortium name="The Broad Institute Genomics Platform"/>
            <consortium name="The Broad Institute Genome Sequencing Center for Infectious Disease"/>
            <person name="Wu L."/>
            <person name="Ma J."/>
        </authorList>
    </citation>
    <scope>NUCLEOTIDE SEQUENCE [LARGE SCALE GENOMIC DNA]</scope>
    <source>
        <strain evidence="3">NBRC 104970</strain>
    </source>
</reference>
<protein>
    <submittedName>
        <fullName evidence="2">Transcriptional regulator</fullName>
    </submittedName>
</protein>
<name>A0ABQ6BSR0_9NEIS</name>
<comment type="caution">
    <text evidence="2">The sequence shown here is derived from an EMBL/GenBank/DDBJ whole genome shotgun (WGS) entry which is preliminary data.</text>
</comment>
<keyword evidence="3" id="KW-1185">Reference proteome</keyword>
<sequence>MREVDELLVALKRHLRQRGLTYRALAPQLGLSEASVKRLFANGRLTVERLAEICRLADLTVAELALAAQAGHEVSRLSAAQEAELVADELLLLVAVCVLNHWQATDILAHYRLDEPQLVLRLTRLDRLGLIALLPGNRIRLAVARDFDWLPDGPIRRYFREHAEDDFLADGFADEACFFFSHGMLTPAARERLVGQLAELRREFAAQHQASLPQALGQRRGHGLLVALREWEPSAFAKYRRTPTGA</sequence>
<dbReference type="SMART" id="SM00530">
    <property type="entry name" value="HTH_XRE"/>
    <property type="match status" value="1"/>
</dbReference>
<dbReference type="InterPro" id="IPR010982">
    <property type="entry name" value="Lambda_DNA-bd_dom_sf"/>
</dbReference>